<dbReference type="EMBL" id="QKZK01000017">
    <property type="protein sequence ID" value="PZX15137.1"/>
    <property type="molecule type" value="Genomic_DNA"/>
</dbReference>
<evidence type="ECO:0000313" key="2">
    <source>
        <dbReference type="EMBL" id="PZX15137.1"/>
    </source>
</evidence>
<organism evidence="2 3">
    <name type="scientific">Breznakibacter xylanolyticus</name>
    <dbReference type="NCBI Taxonomy" id="990"/>
    <lineage>
        <taxon>Bacteria</taxon>
        <taxon>Pseudomonadati</taxon>
        <taxon>Bacteroidota</taxon>
        <taxon>Bacteroidia</taxon>
        <taxon>Marinilabiliales</taxon>
        <taxon>Marinilabiliaceae</taxon>
        <taxon>Breznakibacter</taxon>
    </lineage>
</organism>
<name>A0A2W7NAM4_9BACT</name>
<dbReference type="AlphaFoldDB" id="A0A2W7NAM4"/>
<evidence type="ECO:0000256" key="1">
    <source>
        <dbReference type="SAM" id="SignalP"/>
    </source>
</evidence>
<comment type="caution">
    <text evidence="2">The sequence shown here is derived from an EMBL/GenBank/DDBJ whole genome shotgun (WGS) entry which is preliminary data.</text>
</comment>
<dbReference type="Gene3D" id="2.115.10.20">
    <property type="entry name" value="Glycosyl hydrolase domain, family 43"/>
    <property type="match status" value="1"/>
</dbReference>
<feature type="chain" id="PRO_5015857436" evidence="1">
    <location>
        <begin position="24"/>
        <end position="442"/>
    </location>
</feature>
<dbReference type="Pfam" id="PF15892">
    <property type="entry name" value="BNR_4"/>
    <property type="match status" value="1"/>
</dbReference>
<dbReference type="RefSeq" id="WP_170124339.1">
    <property type="nucleotide sequence ID" value="NZ_QKZK01000017.1"/>
</dbReference>
<dbReference type="Proteomes" id="UP000249239">
    <property type="component" value="Unassembled WGS sequence"/>
</dbReference>
<reference evidence="2 3" key="1">
    <citation type="submission" date="2018-06" db="EMBL/GenBank/DDBJ databases">
        <title>Genomic Encyclopedia of Archaeal and Bacterial Type Strains, Phase II (KMG-II): from individual species to whole genera.</title>
        <authorList>
            <person name="Goeker M."/>
        </authorList>
    </citation>
    <scope>NUCLEOTIDE SEQUENCE [LARGE SCALE GENOMIC DNA]</scope>
    <source>
        <strain evidence="2 3">DSM 6779</strain>
    </source>
</reference>
<keyword evidence="3" id="KW-1185">Reference proteome</keyword>
<proteinExistence type="predicted"/>
<accession>A0A2W7NAM4</accession>
<protein>
    <submittedName>
        <fullName evidence="2">Putative BNR repeat neuraminidase</fullName>
    </submittedName>
</protein>
<dbReference type="InterPro" id="IPR023296">
    <property type="entry name" value="Glyco_hydro_beta-prop_sf"/>
</dbReference>
<gene>
    <name evidence="2" type="ORF">LX69_02225</name>
</gene>
<keyword evidence="1" id="KW-0732">Signal</keyword>
<sequence>MIHSRLLLLIAMALLPFSGLVSQTTPRVTAVPVAPVPASFPVNFALHTVGKRQYVAFYDSAHQMTIGMRRLNSRKWQLQTLPSRVGWDSHNYLSLAVDDQGLLHLSGNMHSSPLIYFRSSRPHDITSLQPLHAMTGHDEEVTTYPEFMHSPAGDLLFHYRYGRSGSGYEVYNRWNPDSLRWERLLDQPLTDGQGRMNAYMQGPVLGPDGFYHLIWVWRNTPDCSTNHTLSHARSRDLIHWESIRGQAVSLPITLSQQQLHVDTTRAGGGLINIGIKIGFDSQKRLVIGYHKYDPQGNTQLFLARYENNQWMLRQITQWNYRWDFKGMGTIVNELLIDAPQPAARPGQLTMGYHHFRWGDAQITVDEATLAPIDSGAITTPYPPHLDVVRSPFKGMLVHKVFDSGRPPKGHRYLLRWEALPPNRDRKPQGTLPQPGLLEVVKY</sequence>
<dbReference type="SUPFAM" id="SSF75005">
    <property type="entry name" value="Arabinanase/levansucrase/invertase"/>
    <property type="match status" value="1"/>
</dbReference>
<evidence type="ECO:0000313" key="3">
    <source>
        <dbReference type="Proteomes" id="UP000249239"/>
    </source>
</evidence>
<feature type="signal peptide" evidence="1">
    <location>
        <begin position="1"/>
        <end position="23"/>
    </location>
</feature>